<dbReference type="GO" id="GO:0040029">
    <property type="term" value="P:epigenetic regulation of gene expression"/>
    <property type="evidence" value="ECO:0007669"/>
    <property type="project" value="TreeGrafter"/>
</dbReference>
<evidence type="ECO:0000313" key="4">
    <source>
        <dbReference type="Proteomes" id="UP000018211"/>
    </source>
</evidence>
<dbReference type="InterPro" id="IPR037138">
    <property type="entry name" value="His_deacetylse_dom_sf"/>
</dbReference>
<dbReference type="Gene3D" id="3.40.800.20">
    <property type="entry name" value="Histone deacetylase domain"/>
    <property type="match status" value="1"/>
</dbReference>
<feature type="domain" description="Histone deacetylase" evidence="2">
    <location>
        <begin position="87"/>
        <end position="299"/>
    </location>
</feature>
<dbReference type="InterPro" id="IPR023801">
    <property type="entry name" value="His_deacetylse_dom"/>
</dbReference>
<dbReference type="SUPFAM" id="SSF52768">
    <property type="entry name" value="Arginase/deacetylase"/>
    <property type="match status" value="1"/>
</dbReference>
<dbReference type="AlphaFoldDB" id="A0AAV2VZS9"/>
<dbReference type="GO" id="GO:0016787">
    <property type="term" value="F:hydrolase activity"/>
    <property type="evidence" value="ECO:0007669"/>
    <property type="project" value="UniProtKB-KW"/>
</dbReference>
<sequence>MIHVFYSEGYNINLGLLNYIHPFDGMKFGKIFNAIEDNPNITFHQPYEPIDQEVIDGFMNELIRRLVKHKNPVMKALEVPSIPFVSFEYLDKKVLLPMRLGIQGTVQSARLALTGENCWNLAGGYHHASQHSMEGFCIYNDIGIAYQELLKSGELSTDDEVLIIDTDAHHGNGNARTFIDNSKITILDVFNESIYPHTESTRERVNFPVPVAPKVTGTEYLSKYKNALTELTSSYKLAFVVAGSDVLNSDKLGGLHLTLDDMVEREKLTYNILNKLNIPAVFLGGGGYSRESAKAVSTAINTLSHI</sequence>
<keyword evidence="1" id="KW-0378">Hydrolase</keyword>
<dbReference type="PANTHER" id="PTHR10625">
    <property type="entry name" value="HISTONE DEACETYLASE HDAC1-RELATED"/>
    <property type="match status" value="1"/>
</dbReference>
<accession>A0AAV2VZS9</accession>
<dbReference type="InterPro" id="IPR044150">
    <property type="entry name" value="HDAC_classIV"/>
</dbReference>
<dbReference type="InterPro" id="IPR023696">
    <property type="entry name" value="Ureohydrolase_dom_sf"/>
</dbReference>
<proteinExistence type="predicted"/>
<dbReference type="Pfam" id="PF00850">
    <property type="entry name" value="Hist_deacetyl"/>
    <property type="match status" value="1"/>
</dbReference>
<protein>
    <recommendedName>
        <fullName evidence="2">Histone deacetylase domain-containing protein</fullName>
    </recommendedName>
</protein>
<dbReference type="Proteomes" id="UP000018211">
    <property type="component" value="Unassembled WGS sequence"/>
</dbReference>
<dbReference type="PANTHER" id="PTHR10625:SF23">
    <property type="entry name" value="HISTONE DEACETYLASE 11"/>
    <property type="match status" value="1"/>
</dbReference>
<dbReference type="EMBL" id="CAOF01000194">
    <property type="protein sequence ID" value="CCO50082.1"/>
    <property type="molecule type" value="Genomic_DNA"/>
</dbReference>
<comment type="caution">
    <text evidence="3">The sequence shown here is derived from an EMBL/GenBank/DDBJ whole genome shotgun (WGS) entry which is preliminary data.</text>
</comment>
<gene>
    <name evidence="3" type="ORF">VIBNISOn1_970105</name>
</gene>
<dbReference type="CDD" id="cd09993">
    <property type="entry name" value="HDAC_classIV"/>
    <property type="match status" value="1"/>
</dbReference>
<evidence type="ECO:0000256" key="1">
    <source>
        <dbReference type="ARBA" id="ARBA00022801"/>
    </source>
</evidence>
<reference evidence="3 4" key="1">
    <citation type="journal article" date="2013" name="ISME J.">
        <title>Comparative genomics of pathogenic lineages of Vibrio nigripulchritudo identifies virulence-associated traits.</title>
        <authorList>
            <person name="Goudenege D."/>
            <person name="Labreuche Y."/>
            <person name="Krin E."/>
            <person name="Ansquer D."/>
            <person name="Mangenot S."/>
            <person name="Calteau A."/>
            <person name="Medigue C."/>
            <person name="Mazel D."/>
            <person name="Polz M.F."/>
            <person name="Le Roux F."/>
        </authorList>
    </citation>
    <scope>NUCLEOTIDE SEQUENCE [LARGE SCALE GENOMIC DNA]</scope>
    <source>
        <strain evidence="3 4">SOn1</strain>
    </source>
</reference>
<name>A0AAV2VZS9_9VIBR</name>
<evidence type="ECO:0000313" key="3">
    <source>
        <dbReference type="EMBL" id="CCO50082.1"/>
    </source>
</evidence>
<evidence type="ECO:0000259" key="2">
    <source>
        <dbReference type="Pfam" id="PF00850"/>
    </source>
</evidence>
<dbReference type="GO" id="GO:0004407">
    <property type="term" value="F:histone deacetylase activity"/>
    <property type="evidence" value="ECO:0007669"/>
    <property type="project" value="InterPro"/>
</dbReference>
<dbReference type="RefSeq" id="WP_022613988.1">
    <property type="nucleotide sequence ID" value="NZ_LK391965.1"/>
</dbReference>
<organism evidence="3 4">
    <name type="scientific">Vibrio nigripulchritudo SOn1</name>
    <dbReference type="NCBI Taxonomy" id="1238450"/>
    <lineage>
        <taxon>Bacteria</taxon>
        <taxon>Pseudomonadati</taxon>
        <taxon>Pseudomonadota</taxon>
        <taxon>Gammaproteobacteria</taxon>
        <taxon>Vibrionales</taxon>
        <taxon>Vibrionaceae</taxon>
        <taxon>Vibrio</taxon>
    </lineage>
</organism>